<feature type="domain" description="Core-binding (CB)" evidence="7">
    <location>
        <begin position="75"/>
        <end position="153"/>
    </location>
</feature>
<dbReference type="CDD" id="cd01189">
    <property type="entry name" value="INT_ICEBs1_C_like"/>
    <property type="match status" value="1"/>
</dbReference>
<comment type="caution">
    <text evidence="8">The sequence shown here is derived from an EMBL/GenBank/DDBJ whole genome shotgun (WGS) entry which is preliminary data.</text>
</comment>
<comment type="similarity">
    <text evidence="1">Belongs to the 'phage' integrase family.</text>
</comment>
<dbReference type="InterPro" id="IPR010998">
    <property type="entry name" value="Integrase_recombinase_N"/>
</dbReference>
<proteinExistence type="inferred from homology"/>
<dbReference type="GO" id="GO:0003677">
    <property type="term" value="F:DNA binding"/>
    <property type="evidence" value="ECO:0007669"/>
    <property type="project" value="UniProtKB-UniRule"/>
</dbReference>
<accession>R7ZIB1</accession>
<protein>
    <submittedName>
        <fullName evidence="8">Tyrosine recombinase xerC-like protein</fullName>
    </submittedName>
</protein>
<evidence type="ECO:0000313" key="8">
    <source>
        <dbReference type="EMBL" id="EON73830.1"/>
    </source>
</evidence>
<dbReference type="HOGENOM" id="CLU_027562_17_6_9"/>
<dbReference type="PANTHER" id="PTHR30629">
    <property type="entry name" value="PROPHAGE INTEGRASE"/>
    <property type="match status" value="1"/>
</dbReference>
<dbReference type="eggNOG" id="COG0582">
    <property type="taxonomic scope" value="Bacteria"/>
</dbReference>
<dbReference type="PROSITE" id="PS51898">
    <property type="entry name" value="TYR_RECOMBINASE"/>
    <property type="match status" value="1"/>
</dbReference>
<keyword evidence="3 5" id="KW-0238">DNA-binding</keyword>
<dbReference type="Gene3D" id="1.10.150.130">
    <property type="match status" value="1"/>
</dbReference>
<dbReference type="InterPro" id="IPR013762">
    <property type="entry name" value="Integrase-like_cat_sf"/>
</dbReference>
<dbReference type="GO" id="GO:0015074">
    <property type="term" value="P:DNA integration"/>
    <property type="evidence" value="ECO:0007669"/>
    <property type="project" value="UniProtKB-KW"/>
</dbReference>
<keyword evidence="4" id="KW-0233">DNA recombination</keyword>
<keyword evidence="2" id="KW-0229">DNA integration</keyword>
<evidence type="ECO:0000256" key="3">
    <source>
        <dbReference type="ARBA" id="ARBA00023125"/>
    </source>
</evidence>
<name>R7ZIB1_LYSSH</name>
<evidence type="ECO:0000256" key="4">
    <source>
        <dbReference type="ARBA" id="ARBA00023172"/>
    </source>
</evidence>
<dbReference type="EMBL" id="AQPX01000008">
    <property type="protein sequence ID" value="EON73830.1"/>
    <property type="molecule type" value="Genomic_DNA"/>
</dbReference>
<dbReference type="PANTHER" id="PTHR30629:SF2">
    <property type="entry name" value="PROPHAGE INTEGRASE INTS-RELATED"/>
    <property type="match status" value="1"/>
</dbReference>
<evidence type="ECO:0000256" key="1">
    <source>
        <dbReference type="ARBA" id="ARBA00008857"/>
    </source>
</evidence>
<evidence type="ECO:0000256" key="2">
    <source>
        <dbReference type="ARBA" id="ARBA00022908"/>
    </source>
</evidence>
<evidence type="ECO:0000256" key="5">
    <source>
        <dbReference type="PROSITE-ProRule" id="PRU01248"/>
    </source>
</evidence>
<dbReference type="AlphaFoldDB" id="R7ZIB1"/>
<dbReference type="InterPro" id="IPR004107">
    <property type="entry name" value="Integrase_SAM-like_N"/>
</dbReference>
<sequence length="400" mass="46273">MKLYKSAKEPEIYHYFNANKEKLWMFRHKYYDAAGKRKEKKKSGFKTEKAALKALLEVKAATLRGEKRYVENDQMTVGEWLDTWYEMNKGKWKKGTQVQREIIVRVHLRPLLGHYKLQKLDKQTYQRVFINQLVGEYQASTIRAWHTIFKIAVNAAVEEEILNRNRFTKVTIPSVSKKKKEAANFLTPAELVTFLDDAKQHENITHYTFFLTIAYTGIRRGEALGLQWKNIDFQNNTITIERTRDVIGVHTPKTTNSYRTILVDEAIMRQLETYLKWCKKALFKNGRKLQDDLSKDDTFVFIFEHAADPIAPTSPTYAFNKILGRTGLPKTTIHGLRHTHCTILLNRGLNVKVISERLGNTPKMIMDVYGHVLKELEVESVSLFSQTLQASGAKTGANQL</sequence>
<reference evidence="8 9" key="1">
    <citation type="submission" date="2013-04" db="EMBL/GenBank/DDBJ databases">
        <title>Draft genome of the heavy metal tolerant bacterium Lysinibacillus sphaericus strain OT4b.31.</title>
        <authorList>
            <person name="Pena-Montenegro T.D."/>
            <person name="Dussan J."/>
        </authorList>
    </citation>
    <scope>NUCLEOTIDE SEQUENCE [LARGE SCALE GENOMIC DNA]</scope>
    <source>
        <strain evidence="8 9">OT4b.31</strain>
    </source>
</reference>
<dbReference type="InterPro" id="IPR028259">
    <property type="entry name" value="AP2-like_int_N"/>
</dbReference>
<organism evidence="8 9">
    <name type="scientific">Lysinibacillus sphaericus OT4b.31</name>
    <dbReference type="NCBI Taxonomy" id="1285586"/>
    <lineage>
        <taxon>Bacteria</taxon>
        <taxon>Bacillati</taxon>
        <taxon>Bacillota</taxon>
        <taxon>Bacilli</taxon>
        <taxon>Bacillales</taxon>
        <taxon>Bacillaceae</taxon>
        <taxon>Lysinibacillus</taxon>
    </lineage>
</organism>
<dbReference type="Pfam" id="PF14659">
    <property type="entry name" value="Phage_int_SAM_3"/>
    <property type="match status" value="1"/>
</dbReference>
<dbReference type="Proteomes" id="UP000013911">
    <property type="component" value="Unassembled WGS sequence"/>
</dbReference>
<dbReference type="InterPro" id="IPR050808">
    <property type="entry name" value="Phage_Integrase"/>
</dbReference>
<dbReference type="PROSITE" id="PS51900">
    <property type="entry name" value="CB"/>
    <property type="match status" value="1"/>
</dbReference>
<dbReference type="Gene3D" id="1.10.443.10">
    <property type="entry name" value="Intergrase catalytic core"/>
    <property type="match status" value="1"/>
</dbReference>
<gene>
    <name evidence="8" type="ORF">H131_04174</name>
</gene>
<dbReference type="SUPFAM" id="SSF56349">
    <property type="entry name" value="DNA breaking-rejoining enzymes"/>
    <property type="match status" value="1"/>
</dbReference>
<evidence type="ECO:0000259" key="7">
    <source>
        <dbReference type="PROSITE" id="PS51900"/>
    </source>
</evidence>
<evidence type="ECO:0000259" key="6">
    <source>
        <dbReference type="PROSITE" id="PS51898"/>
    </source>
</evidence>
<dbReference type="InterPro" id="IPR011010">
    <property type="entry name" value="DNA_brk_join_enz"/>
</dbReference>
<dbReference type="Pfam" id="PF00589">
    <property type="entry name" value="Phage_integrase"/>
    <property type="match status" value="1"/>
</dbReference>
<dbReference type="PATRIC" id="fig|1285586.5.peg.844"/>
<dbReference type="InterPro" id="IPR044068">
    <property type="entry name" value="CB"/>
</dbReference>
<dbReference type="InterPro" id="IPR002104">
    <property type="entry name" value="Integrase_catalytic"/>
</dbReference>
<dbReference type="GO" id="GO:0006310">
    <property type="term" value="P:DNA recombination"/>
    <property type="evidence" value="ECO:0007669"/>
    <property type="project" value="UniProtKB-KW"/>
</dbReference>
<dbReference type="Pfam" id="PF14657">
    <property type="entry name" value="Arm-DNA-bind_4"/>
    <property type="match status" value="1"/>
</dbReference>
<evidence type="ECO:0000313" key="9">
    <source>
        <dbReference type="Proteomes" id="UP000013911"/>
    </source>
</evidence>
<feature type="domain" description="Tyr recombinase" evidence="6">
    <location>
        <begin position="181"/>
        <end position="382"/>
    </location>
</feature>